<dbReference type="HOGENOM" id="CLU_016249_2_1_1"/>
<dbReference type="PANTHER" id="PTHR31901">
    <property type="entry name" value="GH3 DOMAIN-CONTAINING PROTEIN"/>
    <property type="match status" value="1"/>
</dbReference>
<reference evidence="5" key="3">
    <citation type="submission" date="2015-04" db="UniProtKB">
        <authorList>
            <consortium name="EnsemblPlants"/>
        </authorList>
    </citation>
    <scope>IDENTIFICATION</scope>
</reference>
<comment type="similarity">
    <text evidence="1">Belongs to the IAA-amido conjugating enzyme family.</text>
</comment>
<reference evidence="5 6" key="1">
    <citation type="submission" date="2012-08" db="EMBL/GenBank/DDBJ databases">
        <title>Oryza genome evolution.</title>
        <authorList>
            <person name="Wing R.A."/>
        </authorList>
    </citation>
    <scope>NUCLEOTIDE SEQUENCE</scope>
</reference>
<organism evidence="5 6">
    <name type="scientific">Leersia perrieri</name>
    <dbReference type="NCBI Taxonomy" id="77586"/>
    <lineage>
        <taxon>Eukaryota</taxon>
        <taxon>Viridiplantae</taxon>
        <taxon>Streptophyta</taxon>
        <taxon>Embryophyta</taxon>
        <taxon>Tracheophyta</taxon>
        <taxon>Spermatophyta</taxon>
        <taxon>Magnoliopsida</taxon>
        <taxon>Liliopsida</taxon>
        <taxon>Poales</taxon>
        <taxon>Poaceae</taxon>
        <taxon>BOP clade</taxon>
        <taxon>Oryzoideae</taxon>
        <taxon>Oryzeae</taxon>
        <taxon>Oryzinae</taxon>
        <taxon>Leersia</taxon>
    </lineage>
</organism>
<feature type="domain" description="GH3 middle" evidence="3">
    <location>
        <begin position="257"/>
        <end position="333"/>
    </location>
</feature>
<dbReference type="AlphaFoldDB" id="A0A0D9XPW0"/>
<dbReference type="Pfam" id="PF23572">
    <property type="entry name" value="GH3_C"/>
    <property type="match status" value="1"/>
</dbReference>
<dbReference type="Proteomes" id="UP000032180">
    <property type="component" value="Chromosome 11"/>
</dbReference>
<accession>A0A0D9XPW0</accession>
<dbReference type="Pfam" id="PF03321">
    <property type="entry name" value="GH3"/>
    <property type="match status" value="3"/>
</dbReference>
<dbReference type="STRING" id="77586.A0A0D9XPW0"/>
<protein>
    <submittedName>
        <fullName evidence="5">Uncharacterized protein</fullName>
    </submittedName>
</protein>
<dbReference type="InterPro" id="IPR004993">
    <property type="entry name" value="GH3"/>
</dbReference>
<dbReference type="PANTHER" id="PTHR31901:SF56">
    <property type="entry name" value="JASMONOYL--L-AMINO ACID SYNTHETASE GH3.3"/>
    <property type="match status" value="1"/>
</dbReference>
<dbReference type="InterPro" id="IPR055377">
    <property type="entry name" value="GH3_M"/>
</dbReference>
<dbReference type="Gramene" id="LPERR11G04760.1">
    <property type="protein sequence ID" value="LPERR11G04760.1"/>
    <property type="gene ID" value="LPERR11G04760"/>
</dbReference>
<name>A0A0D9XPW0_9ORYZ</name>
<dbReference type="EnsemblPlants" id="LPERR11G04760.1">
    <property type="protein sequence ID" value="LPERR11G04760.1"/>
    <property type="gene ID" value="LPERR11G04760"/>
</dbReference>
<evidence type="ECO:0000313" key="5">
    <source>
        <dbReference type="EnsemblPlants" id="LPERR11G04760.1"/>
    </source>
</evidence>
<evidence type="ECO:0000256" key="1">
    <source>
        <dbReference type="ARBA" id="ARBA00008068"/>
    </source>
</evidence>
<keyword evidence="6" id="KW-1185">Reference proteome</keyword>
<keyword evidence="2" id="KW-0436">Ligase</keyword>
<sequence length="651" mass="71877">MMNAEEEIIARFERTTRDAANVQRETLRRILNENAGVEYLNGLGLAGLTDANDVETSFRARVPVVTHADVEPYIQRIADGDASAVLTAKPVTAISLSSGTTQGKRKYLLFNDEFLQSAIQFFLASIAFTNRRRVPDARARVARSVPRHPSRRRVAVARHDDGGEGFHGRHPRRAEALERRCAALSENNNWYGLTPALWPNARYVKATMTGSMEHYVSKLRHYAGGHLPLVAGNYASTEGVIGINVEQHMPPESVVFAVVPDAAYFEFIPLKPAGSGYTDADEAEPVGLTEVAVGEHYEIVMTTFTGLYRYRLGDVVKVPGFYHATPKVKFICRRNVILSINVDKNSELDLQLAVDSAAKILTADEVADYTSYVDTSSDPGHYVIFWELSGGADMLEKNANLSREEEEVISRFERTTRDAATVQRETLLRILDENAGVEYLRRLGLDGLTDVDSFHARVPVVTHADLEPYIQRIADGDTSPVLTAKPVTAITLSSGTTQGKRKYLLFNDERVKSSIQASQLTCAFTNREFPVEDGKALDFVYSGREVKTKGGLTATSDTTYKDTLLQRCCDELDRAFASAGYVQSRKTQSIGPLELRVVRSGTFQEVLRHYVAGGSSAGQFKLPRCVAPSNAGVLRVLTGNIIKVFFSTAYD</sequence>
<dbReference type="InterPro" id="IPR055378">
    <property type="entry name" value="GH3_C"/>
</dbReference>
<dbReference type="Pfam" id="PF23571">
    <property type="entry name" value="GH3_M"/>
    <property type="match status" value="1"/>
</dbReference>
<dbReference type="eggNOG" id="ENOG502QTQD">
    <property type="taxonomic scope" value="Eukaryota"/>
</dbReference>
<feature type="domain" description="GH3 C-terminal" evidence="4">
    <location>
        <begin position="561"/>
        <end position="627"/>
    </location>
</feature>
<dbReference type="GO" id="GO:0005737">
    <property type="term" value="C:cytoplasm"/>
    <property type="evidence" value="ECO:0007669"/>
    <property type="project" value="TreeGrafter"/>
</dbReference>
<evidence type="ECO:0000259" key="3">
    <source>
        <dbReference type="Pfam" id="PF23571"/>
    </source>
</evidence>
<evidence type="ECO:0000256" key="2">
    <source>
        <dbReference type="ARBA" id="ARBA00022598"/>
    </source>
</evidence>
<proteinExistence type="inferred from homology"/>
<evidence type="ECO:0000313" key="6">
    <source>
        <dbReference type="Proteomes" id="UP000032180"/>
    </source>
</evidence>
<reference evidence="6" key="2">
    <citation type="submission" date="2013-12" db="EMBL/GenBank/DDBJ databases">
        <authorList>
            <person name="Yu Y."/>
            <person name="Lee S."/>
            <person name="de Baynast K."/>
            <person name="Wissotski M."/>
            <person name="Liu L."/>
            <person name="Talag J."/>
            <person name="Goicoechea J."/>
            <person name="Angelova A."/>
            <person name="Jetty R."/>
            <person name="Kudrna D."/>
            <person name="Golser W."/>
            <person name="Rivera L."/>
            <person name="Zhang J."/>
            <person name="Wing R."/>
        </authorList>
    </citation>
    <scope>NUCLEOTIDE SEQUENCE</scope>
</reference>
<evidence type="ECO:0000259" key="4">
    <source>
        <dbReference type="Pfam" id="PF23572"/>
    </source>
</evidence>
<dbReference type="GO" id="GO:0016881">
    <property type="term" value="F:acid-amino acid ligase activity"/>
    <property type="evidence" value="ECO:0007669"/>
    <property type="project" value="TreeGrafter"/>
</dbReference>